<gene>
    <name evidence="2" type="ORF">NAEGRDRAFT_63332</name>
</gene>
<dbReference type="EMBL" id="GG738850">
    <property type="protein sequence ID" value="EFC48759.1"/>
    <property type="molecule type" value="Genomic_DNA"/>
</dbReference>
<feature type="region of interest" description="Disordered" evidence="1">
    <location>
        <begin position="1"/>
        <end position="29"/>
    </location>
</feature>
<keyword evidence="3" id="KW-1185">Reference proteome</keyword>
<feature type="compositionally biased region" description="Polar residues" evidence="1">
    <location>
        <begin position="1"/>
        <end position="13"/>
    </location>
</feature>
<reference evidence="2 3" key="1">
    <citation type="journal article" date="2010" name="Cell">
        <title>The genome of Naegleria gruberi illuminates early eukaryotic versatility.</title>
        <authorList>
            <person name="Fritz-Laylin L.K."/>
            <person name="Prochnik S.E."/>
            <person name="Ginger M.L."/>
            <person name="Dacks J.B."/>
            <person name="Carpenter M.L."/>
            <person name="Field M.C."/>
            <person name="Kuo A."/>
            <person name="Paredez A."/>
            <person name="Chapman J."/>
            <person name="Pham J."/>
            <person name="Shu S."/>
            <person name="Neupane R."/>
            <person name="Cipriano M."/>
            <person name="Mancuso J."/>
            <person name="Tu H."/>
            <person name="Salamov A."/>
            <person name="Lindquist E."/>
            <person name="Shapiro H."/>
            <person name="Lucas S."/>
            <person name="Grigoriev I.V."/>
            <person name="Cande W.Z."/>
            <person name="Fulton C."/>
            <person name="Rokhsar D.S."/>
            <person name="Dawson S.C."/>
        </authorList>
    </citation>
    <scope>NUCLEOTIDE SEQUENCE [LARGE SCALE GENOMIC DNA]</scope>
    <source>
        <strain evidence="2 3">NEG-M</strain>
    </source>
</reference>
<name>D2V3E8_NAEGR</name>
<dbReference type="GeneID" id="8852478"/>
<dbReference type="AlphaFoldDB" id="D2V3E8"/>
<dbReference type="KEGG" id="ngr:NAEGRDRAFT_63332"/>
<sequence>MQNSKPSSTQASDNSDKKRKREGNEKSSKKIQLNIDNSFVSKEISTFICNEIVNKFKIFKSFEPTDKTPFFIIYSNARELMKKVPSLVESIYNMEISKEFKLSNLIPIGFDAEYRKDWKISNIQISLQEFVLFFKLKI</sequence>
<dbReference type="Proteomes" id="UP000006671">
    <property type="component" value="Unassembled WGS sequence"/>
</dbReference>
<accession>D2V3E8</accession>
<evidence type="ECO:0000313" key="2">
    <source>
        <dbReference type="EMBL" id="EFC48759.1"/>
    </source>
</evidence>
<organism evidence="3">
    <name type="scientific">Naegleria gruberi</name>
    <name type="common">Amoeba</name>
    <dbReference type="NCBI Taxonomy" id="5762"/>
    <lineage>
        <taxon>Eukaryota</taxon>
        <taxon>Discoba</taxon>
        <taxon>Heterolobosea</taxon>
        <taxon>Tetramitia</taxon>
        <taxon>Eutetramitia</taxon>
        <taxon>Vahlkampfiidae</taxon>
        <taxon>Naegleria</taxon>
    </lineage>
</organism>
<protein>
    <submittedName>
        <fullName evidence="2">Predicted protein</fullName>
    </submittedName>
</protein>
<evidence type="ECO:0000313" key="3">
    <source>
        <dbReference type="Proteomes" id="UP000006671"/>
    </source>
</evidence>
<dbReference type="VEuPathDB" id="AmoebaDB:NAEGRDRAFT_63332"/>
<dbReference type="InParanoid" id="D2V3E8"/>
<evidence type="ECO:0000256" key="1">
    <source>
        <dbReference type="SAM" id="MobiDB-lite"/>
    </source>
</evidence>
<dbReference type="RefSeq" id="XP_002681503.1">
    <property type="nucleotide sequence ID" value="XM_002681457.1"/>
</dbReference>
<proteinExistence type="predicted"/>